<dbReference type="SMART" id="SM00343">
    <property type="entry name" value="ZnF_C2HC"/>
    <property type="match status" value="1"/>
</dbReference>
<evidence type="ECO:0000313" key="5">
    <source>
        <dbReference type="EMBL" id="GEU48363.1"/>
    </source>
</evidence>
<feature type="compositionally biased region" description="Acidic residues" evidence="3">
    <location>
        <begin position="1263"/>
        <end position="1278"/>
    </location>
</feature>
<dbReference type="SUPFAM" id="SSF56672">
    <property type="entry name" value="DNA/RNA polymerases"/>
    <property type="match status" value="1"/>
</dbReference>
<dbReference type="GO" id="GO:0003676">
    <property type="term" value="F:nucleic acid binding"/>
    <property type="evidence" value="ECO:0007669"/>
    <property type="project" value="InterPro"/>
</dbReference>
<dbReference type="SUPFAM" id="SSF57756">
    <property type="entry name" value="Retrovirus zinc finger-like domains"/>
    <property type="match status" value="1"/>
</dbReference>
<evidence type="ECO:0000256" key="3">
    <source>
        <dbReference type="SAM" id="MobiDB-lite"/>
    </source>
</evidence>
<dbReference type="InterPro" id="IPR036875">
    <property type="entry name" value="Znf_CCHC_sf"/>
</dbReference>
<evidence type="ECO:0000259" key="4">
    <source>
        <dbReference type="PROSITE" id="PS50158"/>
    </source>
</evidence>
<reference evidence="5" key="1">
    <citation type="journal article" date="2019" name="Sci. Rep.">
        <title>Draft genome of Tanacetum cinerariifolium, the natural source of mosquito coil.</title>
        <authorList>
            <person name="Yamashiro T."/>
            <person name="Shiraishi A."/>
            <person name="Satake H."/>
            <person name="Nakayama K."/>
        </authorList>
    </citation>
    <scope>NUCLEOTIDE SEQUENCE</scope>
</reference>
<dbReference type="InterPro" id="IPR013103">
    <property type="entry name" value="RVT_2"/>
</dbReference>
<comment type="caution">
    <text evidence="5">The sequence shown here is derived from an EMBL/GenBank/DDBJ whole genome shotgun (WGS) entry which is preliminary data.</text>
</comment>
<name>A0A6L2KFW5_TANCI</name>
<dbReference type="Pfam" id="PF07727">
    <property type="entry name" value="RVT_2"/>
    <property type="match status" value="1"/>
</dbReference>
<feature type="compositionally biased region" description="Basic and acidic residues" evidence="3">
    <location>
        <begin position="1295"/>
        <end position="1311"/>
    </location>
</feature>
<keyword evidence="1" id="KW-0863">Zinc-finger</keyword>
<feature type="compositionally biased region" description="Low complexity" evidence="3">
    <location>
        <begin position="1322"/>
        <end position="1348"/>
    </location>
</feature>
<keyword evidence="1" id="KW-0479">Metal-binding</keyword>
<feature type="compositionally biased region" description="Low complexity" evidence="3">
    <location>
        <begin position="1194"/>
        <end position="1205"/>
    </location>
</feature>
<feature type="domain" description="CCHC-type" evidence="4">
    <location>
        <begin position="158"/>
        <end position="174"/>
    </location>
</feature>
<dbReference type="InterPro" id="IPR043502">
    <property type="entry name" value="DNA/RNA_pol_sf"/>
</dbReference>
<dbReference type="GO" id="GO:0008270">
    <property type="term" value="F:zinc ion binding"/>
    <property type="evidence" value="ECO:0007669"/>
    <property type="project" value="UniProtKB-KW"/>
</dbReference>
<dbReference type="Pfam" id="PF00098">
    <property type="entry name" value="zf-CCHC"/>
    <property type="match status" value="1"/>
</dbReference>
<protein>
    <submittedName>
        <fullName evidence="5">Copia protein</fullName>
    </submittedName>
</protein>
<feature type="region of interest" description="Disordered" evidence="3">
    <location>
        <begin position="1235"/>
        <end position="1381"/>
    </location>
</feature>
<evidence type="ECO:0000256" key="2">
    <source>
        <dbReference type="SAM" id="Coils"/>
    </source>
</evidence>
<dbReference type="PROSITE" id="PS50158">
    <property type="entry name" value="ZF_CCHC"/>
    <property type="match status" value="1"/>
</dbReference>
<dbReference type="EMBL" id="BKCJ010002410">
    <property type="protein sequence ID" value="GEU48363.1"/>
    <property type="molecule type" value="Genomic_DNA"/>
</dbReference>
<feature type="compositionally biased region" description="Polar residues" evidence="3">
    <location>
        <begin position="752"/>
        <end position="762"/>
    </location>
</feature>
<dbReference type="Gene3D" id="4.10.60.10">
    <property type="entry name" value="Zinc finger, CCHC-type"/>
    <property type="match status" value="1"/>
</dbReference>
<sequence>MTRLNKYSELTEEQKLQDDCDVQATNIILHGLPPDVYALVNHHEVAKAIWDKVKLLMKGNELSYQERECILYELFDKFAFVQGETLSKVVTDVKLAKSLYTTTYDQLYTYLSQHKRHANAKHIMRERYPDPLALVANSQTLYNPSQGTNADDQPRVMKCYNCQGEGHMARQCNQPKRPQNVVWFKEKAMLAEAQKAGQILNEEQLEFLADPRMDEALVAQQTISQNATFQTKDLDAYDSDCDDLSSAKAVLMANLSSHDLDVLSEETEDAGIQDTNLSAPNDLLILSLVEQITDQVANLDKKNQTNKMARWIKPILYDGSVISKEHVVISVTDDEETLILEEESRSKMLEKNDPISKEKKVNIAPIDYSKLNKIKEDFGKRFVTQKELDAEQDFWLKHLNHSSVAPVVSHTPFKVEAPRELLKVILVNESLKKLKYQLAHFDKVVKNITTSDTITAGAWGFEHTKACFLTKIIPFLKVLKDTFNAFDKTLLDEIIEVQTVFNQMQAAVDQCSVDKNDFEIKIKQLQIDNDQLLNQIMSQEIMHIAMNFVLNKSCVDECRVICSTSASGSKPSGNTKNNKISQESSSNKTNKVKDHSRSVNCRKNKKNRVDKTKCNAHVMRSMLNANSVFKFVSNALVKHSMKNPKSESLYAICNKCLFDANHDTCLIDCVNDMNVGSKAKSKKNKNRKVGNLRVKCLIKLDIVGNLQVYYVKGLGHNLFFVEQFCASNFKVVFRKHTYFVHDLEVIAPEPAVSTSSPSSTIIDQDAPSTSTSQTTPETPSYVIPLGVEESDHDIKVAHMDNNPFVEFLILEPNSEESSTQELVPRPNCVMIITLKWIYKVKLDELGGVLKNKARLVARGYRQEEGIDFEEYFAPVDRLEAIHIFIAFLGHMNMVVYQMDVNTMFLNGILHEEVYVSQPDGFVYLENPNHVYKLKKALYGLKQAPRAWYDLLSSFLLSEKFTKGPSIQHCSSDVRVQDTDSNEFLLANKKCTVNAKVFRTILDIFPRVEGIDFTDVPDDDTALTFLIDLGYKGPLNRHTNMFVDHMHHPWRTLEAIINKCLSRKTTSNDKLRKSIIDILLKFVRICEDYQEYRLPIPDIPPKKSKGKGSKDRKTGDDSQETIDVSKVFEHEPEPVKKKTTSKRVVKKKATLSADDNIIYDDHDATFEIVTEFVLESAKKKSGGRSSRSVVIQDTPSAPKLKSATSKLKLKGTGGSNEGTGSILGVLDEFTVISATSSEGIGAKPRDDKDGDADNEGGDHVSDTQDADDEDVETESDEDEIYKYKIRVRKDEDEEMIDSKVEESEKGDEETKRRGTKYSESSKKPSSTKETSKGKASTKGSKTSKSASAKEPVEEPTAEVIMDDAGDDVVCDDSQPQDTSEPKTRKTLNLECIELEYNFQECFNALTDMLDWNNLEGDCYPFDLSKPLPLQEVIYTTSNMKTKAARSDIVDFIMAFCMFTRCLILKIRVEDLQLGVESYQKKLNITKPQKNFPEIKFKEPYTPSYNPPGIIYEDLNKQKRVLQADELYVLGWHTQVCSR</sequence>
<feature type="region of interest" description="Disordered" evidence="3">
    <location>
        <begin position="1182"/>
        <end position="1221"/>
    </location>
</feature>
<proteinExistence type="predicted"/>
<feature type="compositionally biased region" description="Acidic residues" evidence="3">
    <location>
        <begin position="1352"/>
        <end position="1369"/>
    </location>
</feature>
<organism evidence="5">
    <name type="scientific">Tanacetum cinerariifolium</name>
    <name type="common">Dalmatian daisy</name>
    <name type="synonym">Chrysanthemum cinerariifolium</name>
    <dbReference type="NCBI Taxonomy" id="118510"/>
    <lineage>
        <taxon>Eukaryota</taxon>
        <taxon>Viridiplantae</taxon>
        <taxon>Streptophyta</taxon>
        <taxon>Embryophyta</taxon>
        <taxon>Tracheophyta</taxon>
        <taxon>Spermatophyta</taxon>
        <taxon>Magnoliopsida</taxon>
        <taxon>eudicotyledons</taxon>
        <taxon>Gunneridae</taxon>
        <taxon>Pentapetalae</taxon>
        <taxon>asterids</taxon>
        <taxon>campanulids</taxon>
        <taxon>Asterales</taxon>
        <taxon>Asteraceae</taxon>
        <taxon>Asteroideae</taxon>
        <taxon>Anthemideae</taxon>
        <taxon>Anthemidinae</taxon>
        <taxon>Tanacetum</taxon>
    </lineage>
</organism>
<evidence type="ECO:0000256" key="1">
    <source>
        <dbReference type="PROSITE-ProRule" id="PRU00047"/>
    </source>
</evidence>
<feature type="compositionally biased region" description="Polar residues" evidence="3">
    <location>
        <begin position="566"/>
        <end position="589"/>
    </location>
</feature>
<gene>
    <name evidence="5" type="ORF">Tci_020341</name>
</gene>
<keyword evidence="2" id="KW-0175">Coiled coil</keyword>
<dbReference type="InterPro" id="IPR001878">
    <property type="entry name" value="Znf_CCHC"/>
</dbReference>
<feature type="compositionally biased region" description="Low complexity" evidence="3">
    <location>
        <begin position="767"/>
        <end position="780"/>
    </location>
</feature>
<feature type="region of interest" description="Disordered" evidence="3">
    <location>
        <begin position="1096"/>
        <end position="1122"/>
    </location>
</feature>
<accession>A0A6L2KFW5</accession>
<feature type="region of interest" description="Disordered" evidence="3">
    <location>
        <begin position="566"/>
        <end position="606"/>
    </location>
</feature>
<feature type="region of interest" description="Disordered" evidence="3">
    <location>
        <begin position="751"/>
        <end position="780"/>
    </location>
</feature>
<feature type="coiled-coil region" evidence="2">
    <location>
        <begin position="515"/>
        <end position="542"/>
    </location>
</feature>
<keyword evidence="1" id="KW-0862">Zinc</keyword>